<reference evidence="1" key="2">
    <citation type="journal article" date="2020" name="Nat. Commun.">
        <title>Large-scale genome sequencing of mycorrhizal fungi provides insights into the early evolution of symbiotic traits.</title>
        <authorList>
            <person name="Miyauchi S."/>
            <person name="Kiss E."/>
            <person name="Kuo A."/>
            <person name="Drula E."/>
            <person name="Kohler A."/>
            <person name="Sanchez-Garcia M."/>
            <person name="Morin E."/>
            <person name="Andreopoulos B."/>
            <person name="Barry K.W."/>
            <person name="Bonito G."/>
            <person name="Buee M."/>
            <person name="Carver A."/>
            <person name="Chen C."/>
            <person name="Cichocki N."/>
            <person name="Clum A."/>
            <person name="Culley D."/>
            <person name="Crous P.W."/>
            <person name="Fauchery L."/>
            <person name="Girlanda M."/>
            <person name="Hayes R.D."/>
            <person name="Keri Z."/>
            <person name="LaButti K."/>
            <person name="Lipzen A."/>
            <person name="Lombard V."/>
            <person name="Magnuson J."/>
            <person name="Maillard F."/>
            <person name="Murat C."/>
            <person name="Nolan M."/>
            <person name="Ohm R.A."/>
            <person name="Pangilinan J."/>
            <person name="Pereira M.F."/>
            <person name="Perotto S."/>
            <person name="Peter M."/>
            <person name="Pfister S."/>
            <person name="Riley R."/>
            <person name="Sitrit Y."/>
            <person name="Stielow J.B."/>
            <person name="Szollosi G."/>
            <person name="Zifcakova L."/>
            <person name="Stursova M."/>
            <person name="Spatafora J.W."/>
            <person name="Tedersoo L."/>
            <person name="Vaario L.M."/>
            <person name="Yamada A."/>
            <person name="Yan M."/>
            <person name="Wang P."/>
            <person name="Xu J."/>
            <person name="Bruns T."/>
            <person name="Baldrian P."/>
            <person name="Vilgalys R."/>
            <person name="Dunand C."/>
            <person name="Henrissat B."/>
            <person name="Grigoriev I.V."/>
            <person name="Hibbett D."/>
            <person name="Nagy L.G."/>
            <person name="Martin F.M."/>
        </authorList>
    </citation>
    <scope>NUCLEOTIDE SEQUENCE</scope>
    <source>
        <strain evidence="1">P2</strain>
    </source>
</reference>
<name>A0ACB6Z9K1_THEGA</name>
<dbReference type="EMBL" id="MU118059">
    <property type="protein sequence ID" value="KAF9646400.1"/>
    <property type="molecule type" value="Genomic_DNA"/>
</dbReference>
<evidence type="ECO:0000313" key="2">
    <source>
        <dbReference type="Proteomes" id="UP000886501"/>
    </source>
</evidence>
<organism evidence="1 2">
    <name type="scientific">Thelephora ganbajun</name>
    <name type="common">Ganba fungus</name>
    <dbReference type="NCBI Taxonomy" id="370292"/>
    <lineage>
        <taxon>Eukaryota</taxon>
        <taxon>Fungi</taxon>
        <taxon>Dikarya</taxon>
        <taxon>Basidiomycota</taxon>
        <taxon>Agaricomycotina</taxon>
        <taxon>Agaricomycetes</taxon>
        <taxon>Thelephorales</taxon>
        <taxon>Thelephoraceae</taxon>
        <taxon>Thelephora</taxon>
    </lineage>
</organism>
<accession>A0ACB6Z9K1</accession>
<dbReference type="Proteomes" id="UP000886501">
    <property type="component" value="Unassembled WGS sequence"/>
</dbReference>
<keyword evidence="2" id="KW-1185">Reference proteome</keyword>
<comment type="caution">
    <text evidence="1">The sequence shown here is derived from an EMBL/GenBank/DDBJ whole genome shotgun (WGS) entry which is preliminary data.</text>
</comment>
<proteinExistence type="predicted"/>
<sequence>MDLESWKEPKVILASVLLLVTARAVYKKKQITRRPPVVYYAVPWVGSAIDLGKSPDAFFKRAIAKYGDIFTVKAFGRTITYITSPQLIAEVYKNPQKYDFPQIRENVGAEVFMISENLAHAPFMQETLFPLNHKLLSQKHVQPIVDKCIALIYQDLKERANQYDGLNIALRDFIVPLTFDASGHAFFGKDFPVNEFLEPFKSFDDNFHLLLAGVPKIFMRGPVNALDRLVTIIEEKYLSKPHALDDAFDLIKEYERLTKESGFNTRDVARLIVTFLWALQTNAPLAPYWIIALNLQRPDGLEPLVTEVDEAVISWNTANPTLPLDSHQNVVDFINQTDLPLLNSTIQETLRFTTSVMSIRTVMDTTELGGYTFNRGDEVVCSIRTVHLDPEIHEQPNEYIPTRYMTHRKFTKNGKPVTNHTMPFGGGVSMCEGRHFAQKELKALLALLLMKYTIEVDPKSTERPVFLEERMGVGLMHPKGDIRVIIHTRE</sequence>
<reference evidence="1" key="1">
    <citation type="submission" date="2019-10" db="EMBL/GenBank/DDBJ databases">
        <authorList>
            <consortium name="DOE Joint Genome Institute"/>
            <person name="Kuo A."/>
            <person name="Miyauchi S."/>
            <person name="Kiss E."/>
            <person name="Drula E."/>
            <person name="Kohler A."/>
            <person name="Sanchez-Garcia M."/>
            <person name="Andreopoulos B."/>
            <person name="Barry K.W."/>
            <person name="Bonito G."/>
            <person name="Buee M."/>
            <person name="Carver A."/>
            <person name="Chen C."/>
            <person name="Cichocki N."/>
            <person name="Clum A."/>
            <person name="Culley D."/>
            <person name="Crous P.W."/>
            <person name="Fauchery L."/>
            <person name="Girlanda M."/>
            <person name="Hayes R."/>
            <person name="Keri Z."/>
            <person name="Labutti K."/>
            <person name="Lipzen A."/>
            <person name="Lombard V."/>
            <person name="Magnuson J."/>
            <person name="Maillard F."/>
            <person name="Morin E."/>
            <person name="Murat C."/>
            <person name="Nolan M."/>
            <person name="Ohm R."/>
            <person name="Pangilinan J."/>
            <person name="Pereira M."/>
            <person name="Perotto S."/>
            <person name="Peter M."/>
            <person name="Riley R."/>
            <person name="Sitrit Y."/>
            <person name="Stielow B."/>
            <person name="Szollosi G."/>
            <person name="Zifcakova L."/>
            <person name="Stursova M."/>
            <person name="Spatafora J.W."/>
            <person name="Tedersoo L."/>
            <person name="Vaario L.-M."/>
            <person name="Yamada A."/>
            <person name="Yan M."/>
            <person name="Wang P."/>
            <person name="Xu J."/>
            <person name="Bruns T."/>
            <person name="Baldrian P."/>
            <person name="Vilgalys R."/>
            <person name="Henrissat B."/>
            <person name="Grigoriev I.V."/>
            <person name="Hibbett D."/>
            <person name="Nagy L.G."/>
            <person name="Martin F.M."/>
        </authorList>
    </citation>
    <scope>NUCLEOTIDE SEQUENCE</scope>
    <source>
        <strain evidence="1">P2</strain>
    </source>
</reference>
<gene>
    <name evidence="1" type="ORF">BDM02DRAFT_3034779</name>
</gene>
<evidence type="ECO:0000313" key="1">
    <source>
        <dbReference type="EMBL" id="KAF9646400.1"/>
    </source>
</evidence>
<protein>
    <submittedName>
        <fullName evidence="1">Cytochrome P450</fullName>
    </submittedName>
</protein>